<dbReference type="GeneID" id="26799160"/>
<organism evidence="1 2">
    <name type="scientific">Pseudomonas phage VCM</name>
    <dbReference type="NCBI Taxonomy" id="1729937"/>
    <lineage>
        <taxon>Viruses</taxon>
        <taxon>Duplodnaviria</taxon>
        <taxon>Heunggongvirae</taxon>
        <taxon>Uroviricota</taxon>
        <taxon>Caudoviricetes</taxon>
        <taxon>Vandenendeviridae</taxon>
        <taxon>Gorskivirinae</taxon>
        <taxon>Kremarvirus</taxon>
        <taxon>Kremarvirus VCM</taxon>
        <taxon>Otagovirus VCM</taxon>
    </lineage>
</organism>
<accession>A0A0S4KZ22</accession>
<keyword evidence="2" id="KW-1185">Reference proteome</keyword>
<sequence>MNVMTFAHFKVKRLVRMGSKLKYALMLKRELQSAHWMLKRNGLDYMVNELKAYKKTEERVEREISVVRSIVGSALAMGYKVSVHDSECWAVRQSTDKAAIMAEIYTTDMNTLKFRNQAGESVGFVSLVYGNSASEVMSDWTDSEEMNKILDNAKKQCDRYAAKGW</sequence>
<evidence type="ECO:0000313" key="1">
    <source>
        <dbReference type="EMBL" id="CUR44220.1"/>
    </source>
</evidence>
<dbReference type="KEGG" id="vg:26799160"/>
<protein>
    <submittedName>
        <fullName evidence="1">Uncharacterized protein</fullName>
    </submittedName>
</protein>
<dbReference type="EMBL" id="LN887844">
    <property type="protein sequence ID" value="CUR44220.1"/>
    <property type="molecule type" value="Genomic_DNA"/>
</dbReference>
<gene>
    <name evidence="1" type="ORF">VCM_00001</name>
</gene>
<proteinExistence type="predicted"/>
<evidence type="ECO:0000313" key="2">
    <source>
        <dbReference type="Proteomes" id="UP000204441"/>
    </source>
</evidence>
<dbReference type="Proteomes" id="UP000204441">
    <property type="component" value="Genome"/>
</dbReference>
<dbReference type="OrthoDB" id="10389at10239"/>
<reference evidence="2" key="1">
    <citation type="submission" date="2015-10" db="EMBL/GenBank/DDBJ databases">
        <authorList>
            <person name="Millard A."/>
        </authorList>
    </citation>
    <scope>NUCLEOTIDE SEQUENCE [LARGE SCALE GENOMIC DNA]</scope>
</reference>
<name>A0A0S4KZ22_9CAUD</name>
<dbReference type="RefSeq" id="YP_009222599.1">
    <property type="nucleotide sequence ID" value="NC_029065.1"/>
</dbReference>